<comment type="similarity">
    <text evidence="1">Belongs to the actin family.</text>
</comment>
<dbReference type="OrthoDB" id="337660at2759"/>
<dbReference type="Pfam" id="PF00022">
    <property type="entry name" value="Actin"/>
    <property type="match status" value="1"/>
</dbReference>
<keyword evidence="3" id="KW-1185">Reference proteome</keyword>
<dbReference type="SUPFAM" id="SSF53067">
    <property type="entry name" value="Actin-like ATPase domain"/>
    <property type="match status" value="2"/>
</dbReference>
<dbReference type="InterPro" id="IPR004000">
    <property type="entry name" value="Actin"/>
</dbReference>
<organism evidence="2 3">
    <name type="scientific">Diploscapter pachys</name>
    <dbReference type="NCBI Taxonomy" id="2018661"/>
    <lineage>
        <taxon>Eukaryota</taxon>
        <taxon>Metazoa</taxon>
        <taxon>Ecdysozoa</taxon>
        <taxon>Nematoda</taxon>
        <taxon>Chromadorea</taxon>
        <taxon>Rhabditida</taxon>
        <taxon>Rhabditina</taxon>
        <taxon>Rhabditomorpha</taxon>
        <taxon>Rhabditoidea</taxon>
        <taxon>Rhabditidae</taxon>
        <taxon>Diploscapter</taxon>
    </lineage>
</organism>
<dbReference type="CDD" id="cd10169">
    <property type="entry name" value="ASKHA_NBD_actin-like"/>
    <property type="match status" value="1"/>
</dbReference>
<dbReference type="EMBL" id="LIAE01010291">
    <property type="protein sequence ID" value="PAV63832.1"/>
    <property type="molecule type" value="Genomic_DNA"/>
</dbReference>
<dbReference type="PANTHER" id="PTHR11937">
    <property type="entry name" value="ACTIN"/>
    <property type="match status" value="1"/>
</dbReference>
<dbReference type="Gene3D" id="3.90.640.10">
    <property type="entry name" value="Actin, Chain A, domain 4"/>
    <property type="match status" value="1"/>
</dbReference>
<comment type="caution">
    <text evidence="2">The sequence shown here is derived from an EMBL/GenBank/DDBJ whole genome shotgun (WGS) entry which is preliminary data.</text>
</comment>
<accession>A0A2A2JQL4</accession>
<evidence type="ECO:0000256" key="1">
    <source>
        <dbReference type="RuleBase" id="RU000487"/>
    </source>
</evidence>
<name>A0A2A2JQL4_9BILA</name>
<dbReference type="Proteomes" id="UP000218231">
    <property type="component" value="Unassembled WGS sequence"/>
</dbReference>
<dbReference type="SMART" id="SM00268">
    <property type="entry name" value="ACTIN"/>
    <property type="match status" value="1"/>
</dbReference>
<evidence type="ECO:0000313" key="3">
    <source>
        <dbReference type="Proteomes" id="UP000218231"/>
    </source>
</evidence>
<dbReference type="InterPro" id="IPR043129">
    <property type="entry name" value="ATPase_NBD"/>
</dbReference>
<dbReference type="Gene3D" id="3.30.420.40">
    <property type="match status" value="2"/>
</dbReference>
<dbReference type="STRING" id="2018661.A0A2A2JQL4"/>
<dbReference type="AlphaFoldDB" id="A0A2A2JQL4"/>
<evidence type="ECO:0000313" key="2">
    <source>
        <dbReference type="EMBL" id="PAV63832.1"/>
    </source>
</evidence>
<gene>
    <name evidence="2" type="ORF">WR25_03240</name>
</gene>
<protein>
    <submittedName>
        <fullName evidence="2">Uncharacterized protein</fullName>
    </submittedName>
</protein>
<sequence length="568" mass="63446">MPDIEIESAAVQANGHLKQMNGDCVKDDAAALRDWNPSKLIKALYEVSYEPKVQTKRNRFLNMEGHVEVPSNDTNNPAELNQEWKQVYIRTKEGRVQTFAVGKAWSSPQTIEIQTHYAGETPVTDILLSGADVDANREERTLSIHGGRERVKLFFRVPSNVFDKWRQAFLSHCASSQIDAYVKPTARAFQHLTERVVILEFGSSSIRGGILTQEPSLPQSFFPAIAVRTDDGRIIVGEEAYDPQVRSRGDFVKPIESTDPSVERYTMDKDIVRACISRVIKDLKIDPKKYKILLSIPQNVPTVLVGDLLTIALNDARFQGAAITRQPQLILYSYDIATGVVVDIGDRLNIVPVIDGYVVDSAICSLPYGGTQIRESLRSLLCANNKGLYSFRSPIEQLILRSVMEQTTYVPEDYEKEKQNENKEKFISLDGFDLPTSVPTRFNIDSSRFTCTEGLFQPKKWGLDTKGLPQLIHEAVQQCPIDSRRLLYRNIYLAGGASIMPGLAEKLEHELAKIVPNTIHAQVHISPWRYNAAYLGAQILASAATFPDSCVTPGKLGVFLTNLNSASF</sequence>
<proteinExistence type="inferred from homology"/>
<reference evidence="2 3" key="1">
    <citation type="journal article" date="2017" name="Curr. Biol.">
        <title>Genome architecture and evolution of a unichromosomal asexual nematode.</title>
        <authorList>
            <person name="Fradin H."/>
            <person name="Zegar C."/>
            <person name="Gutwein M."/>
            <person name="Lucas J."/>
            <person name="Kovtun M."/>
            <person name="Corcoran D."/>
            <person name="Baugh L.R."/>
            <person name="Kiontke K."/>
            <person name="Gunsalus K."/>
            <person name="Fitch D.H."/>
            <person name="Piano F."/>
        </authorList>
    </citation>
    <scope>NUCLEOTIDE SEQUENCE [LARGE SCALE GENOMIC DNA]</scope>
    <source>
        <strain evidence="2">PF1309</strain>
    </source>
</reference>